<name>A0A0F5JXA0_9BURK</name>
<keyword evidence="2" id="KW-1185">Reference proteome</keyword>
<accession>A0A0F5JXA0</accession>
<reference evidence="1 2" key="1">
    <citation type="submission" date="2015-03" db="EMBL/GenBank/DDBJ databases">
        <title>Draft Genome Sequence of Burkholderia andropogonis type strain ICMP2807, isolated from Sorghum bicolor.</title>
        <authorList>
            <person name="Lopes-Santos L."/>
            <person name="Castro D.B."/>
            <person name="Ottoboni L.M."/>
            <person name="Park D."/>
            <person name="Weirc B.S."/>
            <person name="Destefano S.A."/>
        </authorList>
    </citation>
    <scope>NUCLEOTIDE SEQUENCE [LARGE SCALE GENOMIC DNA]</scope>
    <source>
        <strain evidence="1 2">ICMP2807</strain>
    </source>
</reference>
<protein>
    <submittedName>
        <fullName evidence="1">Uncharacterized protein</fullName>
    </submittedName>
</protein>
<dbReference type="EMBL" id="LAQU01000022">
    <property type="protein sequence ID" value="KKB62254.1"/>
    <property type="molecule type" value="Genomic_DNA"/>
</dbReference>
<dbReference type="SUPFAM" id="SSF56568">
    <property type="entry name" value="Non-globular alpha+beta subunits of globular proteins"/>
    <property type="match status" value="1"/>
</dbReference>
<dbReference type="Proteomes" id="UP000033618">
    <property type="component" value="Unassembled WGS sequence"/>
</dbReference>
<gene>
    <name evidence="1" type="ORF">WM40_18265</name>
</gene>
<dbReference type="AlphaFoldDB" id="A0A0F5JXA0"/>
<dbReference type="Gene3D" id="4.10.1330.10">
    <property type="entry name" value="non globular Virulence effector SptP domain"/>
    <property type="match status" value="1"/>
</dbReference>
<dbReference type="STRING" id="28092.WM40_18265"/>
<dbReference type="InterPro" id="IPR044899">
    <property type="entry name" value="SptP_N_sf"/>
</dbReference>
<dbReference type="RefSeq" id="WP_046153589.1">
    <property type="nucleotide sequence ID" value="NZ_CADFGU010000014.1"/>
</dbReference>
<sequence>MPFNSSLPGTTVADLKADWGAVTDVRPFAEAERKSNLIEHGFSPLWRGVVRVLSNLPIIGNTDAVKQAAADITFSDTARAERFDAFVGALRSQYGEAVSHEAIALTSLSPANYLSLSKMREVRDVAQMRESLTHNQQFSNRVEVKVWPWENMSRVGHVALMLRHEKTEGGEITRADGEAETYASWWPGAEEEREGEQVKEGELQEKITSLTRAPRLGVPTTFRENKILELSARAQRGLMSGKFQPKEGQVLLPAEKGEEAQWGMEPEFSIAMPMAGYNERPVAVGTGEKEQTTAPALTTFGLNGPQIKNYWEKDVLGDESAQFALVSADSNCSGMAARLLKAGGAGAFVPVPTAQIFLDPNTMHRYSVELMREVTALNAKADAVDRAIGALPKTVGQEGAAAAPISQAERVTLAQAAIAALHPSARASMQTLSNVLNACQTEAADYEGMMQQMKALVGGLHDHVNGPFGSDINKALRAAYELYDTIRGAAHKASYLHDTMESDIASDFFDD</sequence>
<dbReference type="InterPro" id="IPR011070">
    <property type="entry name" value="Globular_prot_asu/bsu"/>
</dbReference>
<comment type="caution">
    <text evidence="1">The sequence shown here is derived from an EMBL/GenBank/DDBJ whole genome shotgun (WGS) entry which is preliminary data.</text>
</comment>
<proteinExistence type="predicted"/>
<evidence type="ECO:0000313" key="2">
    <source>
        <dbReference type="Proteomes" id="UP000033618"/>
    </source>
</evidence>
<organism evidence="1 2">
    <name type="scientific">Robbsia andropogonis</name>
    <dbReference type="NCBI Taxonomy" id="28092"/>
    <lineage>
        <taxon>Bacteria</taxon>
        <taxon>Pseudomonadati</taxon>
        <taxon>Pseudomonadota</taxon>
        <taxon>Betaproteobacteria</taxon>
        <taxon>Burkholderiales</taxon>
        <taxon>Burkholderiaceae</taxon>
        <taxon>Robbsia</taxon>
    </lineage>
</organism>
<dbReference type="PATRIC" id="fig|28092.6.peg.4292"/>
<evidence type="ECO:0000313" key="1">
    <source>
        <dbReference type="EMBL" id="KKB62254.1"/>
    </source>
</evidence>